<comment type="subcellular location">
    <subcellularLocation>
        <location evidence="1">Membrane</location>
        <topology evidence="1">Multi-pass membrane protein</topology>
    </subcellularLocation>
</comment>
<evidence type="ECO:0000313" key="8">
    <source>
        <dbReference type="Proteomes" id="UP000198828"/>
    </source>
</evidence>
<organism evidence="7 8">
    <name type="scientific">Tepidimicrobium xylanilyticum</name>
    <dbReference type="NCBI Taxonomy" id="1123352"/>
    <lineage>
        <taxon>Bacteria</taxon>
        <taxon>Bacillati</taxon>
        <taxon>Bacillota</taxon>
        <taxon>Tissierellia</taxon>
        <taxon>Tissierellales</taxon>
        <taxon>Tepidimicrobiaceae</taxon>
        <taxon>Tepidimicrobium</taxon>
    </lineage>
</organism>
<proteinExistence type="predicted"/>
<evidence type="ECO:0000256" key="1">
    <source>
        <dbReference type="ARBA" id="ARBA00004141"/>
    </source>
</evidence>
<dbReference type="AlphaFoldDB" id="A0A1H3AUB0"/>
<keyword evidence="2 5" id="KW-0812">Transmembrane</keyword>
<dbReference type="Proteomes" id="UP000198828">
    <property type="component" value="Unassembled WGS sequence"/>
</dbReference>
<feature type="transmembrane region" description="Helical" evidence="5">
    <location>
        <begin position="187"/>
        <end position="209"/>
    </location>
</feature>
<dbReference type="EMBL" id="FNNG01000009">
    <property type="protein sequence ID" value="SDX33247.1"/>
    <property type="molecule type" value="Genomic_DNA"/>
</dbReference>
<dbReference type="Gene3D" id="3.40.1710.10">
    <property type="entry name" value="abc type-2 transporter like domain"/>
    <property type="match status" value="1"/>
</dbReference>
<feature type="transmembrane region" description="Helical" evidence="5">
    <location>
        <begin position="230"/>
        <end position="252"/>
    </location>
</feature>
<reference evidence="7 8" key="1">
    <citation type="submission" date="2016-10" db="EMBL/GenBank/DDBJ databases">
        <authorList>
            <person name="de Groot N.N."/>
        </authorList>
    </citation>
    <scope>NUCLEOTIDE SEQUENCE [LARGE SCALE GENOMIC DNA]</scope>
    <source>
        <strain evidence="7 8">DSM 23310</strain>
    </source>
</reference>
<feature type="transmembrane region" description="Helical" evidence="5">
    <location>
        <begin position="291"/>
        <end position="312"/>
    </location>
</feature>
<accession>A0A1H3AUB0</accession>
<dbReference type="OrthoDB" id="9774039at2"/>
<dbReference type="RefSeq" id="WP_093753535.1">
    <property type="nucleotide sequence ID" value="NZ_BSYN01000008.1"/>
</dbReference>
<evidence type="ECO:0000256" key="2">
    <source>
        <dbReference type="ARBA" id="ARBA00022692"/>
    </source>
</evidence>
<feature type="domain" description="ABC-2 type transporter transmembrane" evidence="6">
    <location>
        <begin position="19"/>
        <end position="366"/>
    </location>
</feature>
<feature type="transmembrane region" description="Helical" evidence="5">
    <location>
        <begin position="351"/>
        <end position="369"/>
    </location>
</feature>
<evidence type="ECO:0000313" key="7">
    <source>
        <dbReference type="EMBL" id="SDX33247.1"/>
    </source>
</evidence>
<evidence type="ECO:0000256" key="3">
    <source>
        <dbReference type="ARBA" id="ARBA00022989"/>
    </source>
</evidence>
<evidence type="ECO:0000256" key="5">
    <source>
        <dbReference type="SAM" id="Phobius"/>
    </source>
</evidence>
<keyword evidence="8" id="KW-1185">Reference proteome</keyword>
<sequence length="375" mass="43239">MTVYKYFIKMALRNKWLILSNTLLFFFFAIINTSGHIQEEMSFIETKLNIGIIDNSNSPLSNSLKDYLESKNNIIDVSPEEEIIREQIFLQIVDAVVVIPEEFEEKVVSKEKVIEVYRDDRKAESIQIEHQIEKFLLFANATHEEGKFDLNAVKSALSEKVNVNMIRDGSRGIDKGTNEWFRYYFNFTAYVTIACYISVIGLVMADFNEYNIENRRKISSKRFLRFNKELYLGQLSLAGIITFIFILGSIIIKGKYIREINFNIYLVNTIVFSFSILCLTFLINNITRNKFVINCLSVVLSLGTSFISGVMVPQQFLGDKVLTLAKFFPTYYFVRINDMQTSSLLGVKNDIFMQLLFGLAFLLVGLYLSKTAQEV</sequence>
<keyword evidence="3 5" id="KW-1133">Transmembrane helix</keyword>
<evidence type="ECO:0000256" key="4">
    <source>
        <dbReference type="ARBA" id="ARBA00023136"/>
    </source>
</evidence>
<keyword evidence="4 5" id="KW-0472">Membrane</keyword>
<dbReference type="GO" id="GO:0016020">
    <property type="term" value="C:membrane"/>
    <property type="evidence" value="ECO:0007669"/>
    <property type="project" value="UniProtKB-SubCell"/>
</dbReference>
<name>A0A1H3AUB0_9FIRM</name>
<dbReference type="Pfam" id="PF12698">
    <property type="entry name" value="ABC2_membrane_3"/>
    <property type="match status" value="1"/>
</dbReference>
<gene>
    <name evidence="7" type="ORF">SAMN05660923_02138</name>
</gene>
<feature type="transmembrane region" description="Helical" evidence="5">
    <location>
        <begin position="264"/>
        <end position="284"/>
    </location>
</feature>
<dbReference type="GO" id="GO:0140359">
    <property type="term" value="F:ABC-type transporter activity"/>
    <property type="evidence" value="ECO:0007669"/>
    <property type="project" value="InterPro"/>
</dbReference>
<evidence type="ECO:0000259" key="6">
    <source>
        <dbReference type="Pfam" id="PF12698"/>
    </source>
</evidence>
<protein>
    <submittedName>
        <fullName evidence="7">ABC-2 type transport system permease protein</fullName>
    </submittedName>
</protein>
<dbReference type="InterPro" id="IPR013525">
    <property type="entry name" value="ABC2_TM"/>
</dbReference>